<comment type="cofactor">
    <cofactor evidence="2">
        <name>Mg(2+)</name>
        <dbReference type="ChEBI" id="CHEBI:18420"/>
    </cofactor>
</comment>
<evidence type="ECO:0000313" key="17">
    <source>
        <dbReference type="EMBL" id="EAR93523.2"/>
    </source>
</evidence>
<gene>
    <name evidence="17" type="ORF">TTHERM_00425900</name>
</gene>
<dbReference type="Gene3D" id="3.60.40.10">
    <property type="entry name" value="PPM-type phosphatase domain"/>
    <property type="match status" value="1"/>
</dbReference>
<evidence type="ECO:0000256" key="6">
    <source>
        <dbReference type="ARBA" id="ARBA00022723"/>
    </source>
</evidence>
<evidence type="ECO:0000256" key="9">
    <source>
        <dbReference type="ARBA" id="ARBA00022912"/>
    </source>
</evidence>
<feature type="region of interest" description="Disordered" evidence="15">
    <location>
        <begin position="98"/>
        <end position="136"/>
    </location>
</feature>
<keyword evidence="11" id="KW-0464">Manganese</keyword>
<evidence type="ECO:0000256" key="3">
    <source>
        <dbReference type="ARBA" id="ARBA00004170"/>
    </source>
</evidence>
<organism evidence="17 18">
    <name type="scientific">Tetrahymena thermophila (strain SB210)</name>
    <dbReference type="NCBI Taxonomy" id="312017"/>
    <lineage>
        <taxon>Eukaryota</taxon>
        <taxon>Sar</taxon>
        <taxon>Alveolata</taxon>
        <taxon>Ciliophora</taxon>
        <taxon>Intramacronucleata</taxon>
        <taxon>Oligohymenophorea</taxon>
        <taxon>Hymenostomatida</taxon>
        <taxon>Tetrahymenina</taxon>
        <taxon>Tetrahymenidae</taxon>
        <taxon>Tetrahymena</taxon>
    </lineage>
</organism>
<dbReference type="OrthoDB" id="10264738at2759"/>
<proteinExistence type="inferred from homology"/>
<evidence type="ECO:0000256" key="14">
    <source>
        <dbReference type="RuleBase" id="RU003465"/>
    </source>
</evidence>
<name>Q23AG9_TETTS</name>
<keyword evidence="7 14" id="KW-0378">Hydrolase</keyword>
<dbReference type="CDD" id="cd00143">
    <property type="entry name" value="PP2Cc"/>
    <property type="match status" value="1"/>
</dbReference>
<dbReference type="PANTHER" id="PTHR13832:SF803">
    <property type="entry name" value="PROTEIN PHOSPHATASE 1G"/>
    <property type="match status" value="1"/>
</dbReference>
<comment type="similarity">
    <text evidence="4 14">Belongs to the PP2C family.</text>
</comment>
<dbReference type="eggNOG" id="KOG0698">
    <property type="taxonomic scope" value="Eukaryota"/>
</dbReference>
<accession>Q23AG9</accession>
<dbReference type="InterPro" id="IPR000222">
    <property type="entry name" value="PP2C_BS"/>
</dbReference>
<dbReference type="EMBL" id="GG662724">
    <property type="protein sequence ID" value="EAR93523.2"/>
    <property type="molecule type" value="Genomic_DNA"/>
</dbReference>
<dbReference type="EC" id="3.1.3.16" evidence="5"/>
<dbReference type="PANTHER" id="PTHR13832">
    <property type="entry name" value="PROTEIN PHOSPHATASE 2C"/>
    <property type="match status" value="1"/>
</dbReference>
<comment type="catalytic activity">
    <reaction evidence="13">
        <text>O-phospho-L-threonyl-[protein] + H2O = L-threonyl-[protein] + phosphate</text>
        <dbReference type="Rhea" id="RHEA:47004"/>
        <dbReference type="Rhea" id="RHEA-COMP:11060"/>
        <dbReference type="Rhea" id="RHEA-COMP:11605"/>
        <dbReference type="ChEBI" id="CHEBI:15377"/>
        <dbReference type="ChEBI" id="CHEBI:30013"/>
        <dbReference type="ChEBI" id="CHEBI:43474"/>
        <dbReference type="ChEBI" id="CHEBI:61977"/>
        <dbReference type="EC" id="3.1.3.16"/>
    </reaction>
</comment>
<protein>
    <recommendedName>
        <fullName evidence="5">protein-serine/threonine phosphatase</fullName>
        <ecNumber evidence="5">3.1.3.16</ecNumber>
    </recommendedName>
</protein>
<dbReference type="PROSITE" id="PS51746">
    <property type="entry name" value="PPM_2"/>
    <property type="match status" value="1"/>
</dbReference>
<evidence type="ECO:0000256" key="10">
    <source>
        <dbReference type="ARBA" id="ARBA00023136"/>
    </source>
</evidence>
<dbReference type="InterPro" id="IPR015655">
    <property type="entry name" value="PP2C"/>
</dbReference>
<evidence type="ECO:0000259" key="16">
    <source>
        <dbReference type="PROSITE" id="PS51746"/>
    </source>
</evidence>
<evidence type="ECO:0000256" key="1">
    <source>
        <dbReference type="ARBA" id="ARBA00001936"/>
    </source>
</evidence>
<evidence type="ECO:0000256" key="4">
    <source>
        <dbReference type="ARBA" id="ARBA00006702"/>
    </source>
</evidence>
<dbReference type="HOGENOM" id="CLU_318729_0_0_1"/>
<dbReference type="InterPro" id="IPR036457">
    <property type="entry name" value="PPM-type-like_dom_sf"/>
</dbReference>
<dbReference type="GeneID" id="7845659"/>
<dbReference type="Pfam" id="PF00481">
    <property type="entry name" value="PP2C"/>
    <property type="match status" value="1"/>
</dbReference>
<feature type="compositionally biased region" description="Polar residues" evidence="15">
    <location>
        <begin position="568"/>
        <end position="607"/>
    </location>
</feature>
<dbReference type="SMART" id="SM00332">
    <property type="entry name" value="PP2Cc"/>
    <property type="match status" value="1"/>
</dbReference>
<feature type="compositionally biased region" description="Low complexity" evidence="15">
    <location>
        <begin position="105"/>
        <end position="114"/>
    </location>
</feature>
<dbReference type="GO" id="GO:0004722">
    <property type="term" value="F:protein serine/threonine phosphatase activity"/>
    <property type="evidence" value="ECO:0007669"/>
    <property type="project" value="UniProtKB-EC"/>
</dbReference>
<sequence>MSQVNKNFSECKRFAINRTPIQSSVKRDLSENIRAKQQVSQQQNSNEKLTSRERIRSIDQQKLDGHFAAYLNDLPTQRNQSPKQQNSNLLYRQLQKTPLQQKYHQQNSNQTSSSKTVRKDGQGSDQKKRYSLDLCQTDRESLHKRIQELSEKQIKIDKIETSNETAQKQTNSSKIEDVSLSYSNTSLQNLAQKQNQDIVKKENPALSGIKQEPSKFSQKRNGIISAYAANTNQGLVRKYNEDRVSIILNIVRPNYKKTENWPRCAFFGIYDGHGGAFCADFLRDHLHQYVISDENFPENPRQALINGFAKAEKEFIERAEQFNPYDKSGSCAIVVLLVGEICYIANVGDSRAILSMNKGERTLDLSRDHKPCDLQEKERIIEAGGRIYQSQQTTKPDSEGITKTIYGPLRTLPGRLSVSRTFGDIEAKLQKYGGKQGVIISDPEIKVFRVQKSHDYIFMGCDGIFDKMSSSEAIKASWDAIRIEQSNNNNSSSNPLNTHSLCAKGVEGVIQEALKRRSTDNLTGLVISFIDFQAHASPQNTSNVSEKINQQQSEKNLNTSKIEQNNANLLSEKPNTSEQTQQLQRMQKFASNNSSQIQTSSKINNKSLTDHQNYRRCSPAKQIQTSDRALTSEGSQNTSQGSNNYPKLREKYESITPSSTNNTQQQQRRLSLQFQFNNQAETTLLKQQIKAFNTKTIYDASPNNILHSFHSPIIAKKDYPQISQFSSAEDENSKLSLVDTDRIDQSKTVLSDRQRIAVNRRVNCIEKKVNELSSEKYLKALFKENNSHSNSNSRNESSIFNYNNSNSSYYNHSNVSAPSYQQTAQPKIQSQIFNQFQGIYSKSKILNHLDIPSIVHKVF</sequence>
<dbReference type="InParanoid" id="Q23AG9"/>
<keyword evidence="8" id="KW-0460">Magnesium</keyword>
<evidence type="ECO:0000256" key="2">
    <source>
        <dbReference type="ARBA" id="ARBA00001946"/>
    </source>
</evidence>
<dbReference type="PROSITE" id="PS01032">
    <property type="entry name" value="PPM_1"/>
    <property type="match status" value="1"/>
</dbReference>
<evidence type="ECO:0000313" key="18">
    <source>
        <dbReference type="Proteomes" id="UP000009168"/>
    </source>
</evidence>
<feature type="compositionally biased region" description="Basic and acidic residues" evidence="15">
    <location>
        <begin position="117"/>
        <end position="136"/>
    </location>
</feature>
<keyword evidence="6" id="KW-0479">Metal-binding</keyword>
<feature type="domain" description="PPM-type phosphatase" evidence="16">
    <location>
        <begin position="226"/>
        <end position="529"/>
    </location>
</feature>
<dbReference type="GO" id="GO:0046872">
    <property type="term" value="F:metal ion binding"/>
    <property type="evidence" value="ECO:0007669"/>
    <property type="project" value="UniProtKB-KW"/>
</dbReference>
<comment type="cofactor">
    <cofactor evidence="1">
        <name>Mn(2+)</name>
        <dbReference type="ChEBI" id="CHEBI:29035"/>
    </cofactor>
</comment>
<evidence type="ECO:0000256" key="15">
    <source>
        <dbReference type="SAM" id="MobiDB-lite"/>
    </source>
</evidence>
<evidence type="ECO:0000256" key="5">
    <source>
        <dbReference type="ARBA" id="ARBA00013081"/>
    </source>
</evidence>
<keyword evidence="9 14" id="KW-0904">Protein phosphatase</keyword>
<dbReference type="SUPFAM" id="SSF81606">
    <property type="entry name" value="PP2C-like"/>
    <property type="match status" value="1"/>
</dbReference>
<evidence type="ECO:0000256" key="13">
    <source>
        <dbReference type="ARBA" id="ARBA00048336"/>
    </source>
</evidence>
<evidence type="ECO:0000256" key="11">
    <source>
        <dbReference type="ARBA" id="ARBA00023211"/>
    </source>
</evidence>
<comment type="catalytic activity">
    <reaction evidence="12">
        <text>O-phospho-L-seryl-[protein] + H2O = L-seryl-[protein] + phosphate</text>
        <dbReference type="Rhea" id="RHEA:20629"/>
        <dbReference type="Rhea" id="RHEA-COMP:9863"/>
        <dbReference type="Rhea" id="RHEA-COMP:11604"/>
        <dbReference type="ChEBI" id="CHEBI:15377"/>
        <dbReference type="ChEBI" id="CHEBI:29999"/>
        <dbReference type="ChEBI" id="CHEBI:43474"/>
        <dbReference type="ChEBI" id="CHEBI:83421"/>
        <dbReference type="EC" id="3.1.3.16"/>
    </reaction>
</comment>
<dbReference type="Proteomes" id="UP000009168">
    <property type="component" value="Unassembled WGS sequence"/>
</dbReference>
<evidence type="ECO:0000256" key="8">
    <source>
        <dbReference type="ARBA" id="ARBA00022842"/>
    </source>
</evidence>
<evidence type="ECO:0000256" key="12">
    <source>
        <dbReference type="ARBA" id="ARBA00047761"/>
    </source>
</evidence>
<evidence type="ECO:0000256" key="7">
    <source>
        <dbReference type="ARBA" id="ARBA00022801"/>
    </source>
</evidence>
<keyword evidence="18" id="KW-1185">Reference proteome</keyword>
<feature type="region of interest" description="Disordered" evidence="15">
    <location>
        <begin position="568"/>
        <end position="647"/>
    </location>
</feature>
<dbReference type="InterPro" id="IPR001932">
    <property type="entry name" value="PPM-type_phosphatase-like_dom"/>
</dbReference>
<dbReference type="GO" id="GO:0016020">
    <property type="term" value="C:membrane"/>
    <property type="evidence" value="ECO:0007669"/>
    <property type="project" value="UniProtKB-SubCell"/>
</dbReference>
<reference evidence="18" key="1">
    <citation type="journal article" date="2006" name="PLoS Biol.">
        <title>Macronuclear genome sequence of the ciliate Tetrahymena thermophila, a model eukaryote.</title>
        <authorList>
            <person name="Eisen J.A."/>
            <person name="Coyne R.S."/>
            <person name="Wu M."/>
            <person name="Wu D."/>
            <person name="Thiagarajan M."/>
            <person name="Wortman J.R."/>
            <person name="Badger J.H."/>
            <person name="Ren Q."/>
            <person name="Amedeo P."/>
            <person name="Jones K.M."/>
            <person name="Tallon L.J."/>
            <person name="Delcher A.L."/>
            <person name="Salzberg S.L."/>
            <person name="Silva J.C."/>
            <person name="Haas B.J."/>
            <person name="Majoros W.H."/>
            <person name="Farzad M."/>
            <person name="Carlton J.M."/>
            <person name="Smith R.K. Jr."/>
            <person name="Garg J."/>
            <person name="Pearlman R.E."/>
            <person name="Karrer K.M."/>
            <person name="Sun L."/>
            <person name="Manning G."/>
            <person name="Elde N.C."/>
            <person name="Turkewitz A.P."/>
            <person name="Asai D.J."/>
            <person name="Wilkes D.E."/>
            <person name="Wang Y."/>
            <person name="Cai H."/>
            <person name="Collins K."/>
            <person name="Stewart B.A."/>
            <person name="Lee S.R."/>
            <person name="Wilamowska K."/>
            <person name="Weinberg Z."/>
            <person name="Ruzzo W.L."/>
            <person name="Wloga D."/>
            <person name="Gaertig J."/>
            <person name="Frankel J."/>
            <person name="Tsao C.-C."/>
            <person name="Gorovsky M.A."/>
            <person name="Keeling P.J."/>
            <person name="Waller R.F."/>
            <person name="Patron N.J."/>
            <person name="Cherry J.M."/>
            <person name="Stover N.A."/>
            <person name="Krieger C.J."/>
            <person name="del Toro C."/>
            <person name="Ryder H.F."/>
            <person name="Williamson S.C."/>
            <person name="Barbeau R.A."/>
            <person name="Hamilton E.P."/>
            <person name="Orias E."/>
        </authorList>
    </citation>
    <scope>NUCLEOTIDE SEQUENCE [LARGE SCALE GENOMIC DNA]</scope>
    <source>
        <strain evidence="18">SB210</strain>
    </source>
</reference>
<dbReference type="KEGG" id="tet:TTHERM_00425900"/>
<dbReference type="STRING" id="312017.Q23AG9"/>
<dbReference type="AlphaFoldDB" id="Q23AG9"/>
<keyword evidence="10" id="KW-0472">Membrane</keyword>
<feature type="compositionally biased region" description="Polar residues" evidence="15">
    <location>
        <begin position="621"/>
        <end position="645"/>
    </location>
</feature>
<dbReference type="RefSeq" id="XP_001013768.2">
    <property type="nucleotide sequence ID" value="XM_001013768.2"/>
</dbReference>
<comment type="subcellular location">
    <subcellularLocation>
        <location evidence="3">Membrane</location>
        <topology evidence="3">Peripheral membrane protein</topology>
    </subcellularLocation>
</comment>
<feature type="region of interest" description="Disordered" evidence="15">
    <location>
        <begin position="538"/>
        <end position="557"/>
    </location>
</feature>